<reference evidence="2 3" key="1">
    <citation type="journal article" date="2014" name="Int. J. Syst. Evol. Microbiol.">
        <title>Carboxylicivirga gen. nov. in the family Marinilabiliaceae with two novel species, Carboxylicivirga mesophila sp. nov. and Carboxylicivirga taeanensis sp. nov., and reclassification of Cytophaga fermentans as Saccharicrinis fermentans gen. nov., comb. nov.</title>
        <authorList>
            <person name="Yang S.H."/>
            <person name="Seo H.S."/>
            <person name="Woo J.H."/>
            <person name="Oh H.M."/>
            <person name="Jang H."/>
            <person name="Lee J.H."/>
            <person name="Kim S.J."/>
            <person name="Kwon K.K."/>
        </authorList>
    </citation>
    <scope>NUCLEOTIDE SEQUENCE [LARGE SCALE GENOMIC DNA]</scope>
    <source>
        <strain evidence="2 3">JCM 18290</strain>
    </source>
</reference>
<organism evidence="2 3">
    <name type="scientific">Carboxylicivirga mesophila</name>
    <dbReference type="NCBI Taxonomy" id="1166478"/>
    <lineage>
        <taxon>Bacteria</taxon>
        <taxon>Pseudomonadati</taxon>
        <taxon>Bacteroidota</taxon>
        <taxon>Bacteroidia</taxon>
        <taxon>Marinilabiliales</taxon>
        <taxon>Marinilabiliaceae</taxon>
        <taxon>Carboxylicivirga</taxon>
    </lineage>
</organism>
<evidence type="ECO:0000313" key="2">
    <source>
        <dbReference type="EMBL" id="MBS2213993.1"/>
    </source>
</evidence>
<sequence length="189" mass="22538">MKNPEPLITNHLYHIYNRGINSCNIFESEENYEYFLNLYEKHIEPIAKTFAWVLMPNHFHLLVQIRGQDFEARAPHQCFSNFFNAYSKAFNKFHNRHGALFERPFKRKQIDNSAYFKKLVIYIHQNPVHHGFCEHPLEYGWSSYLTCISSKSTKFERDEVIKWFGGGYDFECCHKEKINSAEINEFLGI</sequence>
<dbReference type="InterPro" id="IPR036515">
    <property type="entry name" value="Transposase_17_sf"/>
</dbReference>
<accession>A0ABS5KJB3</accession>
<proteinExistence type="predicted"/>
<dbReference type="PANTHER" id="PTHR34322">
    <property type="entry name" value="TRANSPOSASE, Y1_TNP DOMAIN-CONTAINING"/>
    <property type="match status" value="1"/>
</dbReference>
<protein>
    <submittedName>
        <fullName evidence="2">Transposase</fullName>
    </submittedName>
</protein>
<dbReference type="RefSeq" id="WP_212231939.1">
    <property type="nucleotide sequence ID" value="NZ_JAGUCN010000045.1"/>
</dbReference>
<evidence type="ECO:0000313" key="3">
    <source>
        <dbReference type="Proteomes" id="UP000721861"/>
    </source>
</evidence>
<gene>
    <name evidence="2" type="ORF">KEM09_21470</name>
</gene>
<dbReference type="InterPro" id="IPR002686">
    <property type="entry name" value="Transposase_17"/>
</dbReference>
<dbReference type="PANTHER" id="PTHR34322:SF2">
    <property type="entry name" value="TRANSPOSASE IS200-LIKE DOMAIN-CONTAINING PROTEIN"/>
    <property type="match status" value="1"/>
</dbReference>
<dbReference type="SUPFAM" id="SSF143422">
    <property type="entry name" value="Transposase IS200-like"/>
    <property type="match status" value="1"/>
</dbReference>
<keyword evidence="3" id="KW-1185">Reference proteome</keyword>
<comment type="caution">
    <text evidence="2">The sequence shown here is derived from an EMBL/GenBank/DDBJ whole genome shotgun (WGS) entry which is preliminary data.</text>
</comment>
<name>A0ABS5KJB3_9BACT</name>
<dbReference type="Proteomes" id="UP000721861">
    <property type="component" value="Unassembled WGS sequence"/>
</dbReference>
<dbReference type="SMART" id="SM01321">
    <property type="entry name" value="Y1_Tnp"/>
    <property type="match status" value="1"/>
</dbReference>
<dbReference type="EMBL" id="JAGUCN010000045">
    <property type="protein sequence ID" value="MBS2213993.1"/>
    <property type="molecule type" value="Genomic_DNA"/>
</dbReference>
<feature type="domain" description="Transposase IS200-like" evidence="1">
    <location>
        <begin position="8"/>
        <end position="126"/>
    </location>
</feature>
<dbReference type="Gene3D" id="3.30.70.1290">
    <property type="entry name" value="Transposase IS200-like"/>
    <property type="match status" value="1"/>
</dbReference>
<evidence type="ECO:0000259" key="1">
    <source>
        <dbReference type="SMART" id="SM01321"/>
    </source>
</evidence>